<accession>A0A248K1N2</accession>
<evidence type="ECO:0000313" key="2">
    <source>
        <dbReference type="Proteomes" id="UP000197153"/>
    </source>
</evidence>
<dbReference type="Proteomes" id="UP000197153">
    <property type="component" value="Chromosome 3"/>
</dbReference>
<evidence type="ECO:0008006" key="3">
    <source>
        <dbReference type="Google" id="ProtNLM"/>
    </source>
</evidence>
<sequence>MSNTQETTGDGTPAAELNISLEKVCFIIVKAREFDVKVDPVEPDPASNPADDGERGILEDYDDDPTQAELVGAITSLNEDEVVDLITLTWIGRGDYTAAEWAEARALAFERHRERSARYLIGIPTLGDFLEEGLAALGYSCEEFEVNRL</sequence>
<dbReference type="Pfam" id="PF12616">
    <property type="entry name" value="DUF3775"/>
    <property type="match status" value="1"/>
</dbReference>
<proteinExistence type="predicted"/>
<dbReference type="InterPro" id="IPR022254">
    <property type="entry name" value="DUF3775"/>
</dbReference>
<protein>
    <recommendedName>
        <fullName evidence="3">DUF3775 domain-containing protein</fullName>
    </recommendedName>
</protein>
<dbReference type="KEGG" id="nao:Y958_25865"/>
<evidence type="ECO:0000313" key="1">
    <source>
        <dbReference type="EMBL" id="ASG24328.1"/>
    </source>
</evidence>
<reference evidence="1 2" key="1">
    <citation type="submission" date="2017-06" db="EMBL/GenBank/DDBJ databases">
        <title>Complete genome sequence of Nitrospirillum amazonense strain CBAmC, an endophytic nitrogen-fixing and plant growth-promoting bacterium, isolated from sugarcane.</title>
        <authorList>
            <person name="Schwab S."/>
            <person name="dos Santos Teixeira K.R."/>
            <person name="Simoes Araujo J.L."/>
            <person name="Soares Vidal M."/>
            <person name="Borges de Freitas H.R."/>
            <person name="Rivello Crivelaro A.L."/>
            <person name="Bueno de Camargo Nunes A."/>
            <person name="dos Santos C.M."/>
            <person name="Palmeira da Silva Rosa D."/>
            <person name="da Silva Padilha D."/>
            <person name="da Silva E."/>
            <person name="Araujo Terra L."/>
            <person name="Soares Mendes V."/>
            <person name="Farinelli L."/>
            <person name="Magalhaes Cruz L."/>
            <person name="Baldani J.I."/>
        </authorList>
    </citation>
    <scope>NUCLEOTIDE SEQUENCE [LARGE SCALE GENOMIC DNA]</scope>
    <source>
        <strain evidence="1 2">CBAmC</strain>
    </source>
</reference>
<dbReference type="EMBL" id="CP022112">
    <property type="protein sequence ID" value="ASG24328.1"/>
    <property type="molecule type" value="Genomic_DNA"/>
</dbReference>
<organism evidence="1 2">
    <name type="scientific">Nitrospirillum viridazoti CBAmc</name>
    <dbReference type="NCBI Taxonomy" id="1441467"/>
    <lineage>
        <taxon>Bacteria</taxon>
        <taxon>Pseudomonadati</taxon>
        <taxon>Pseudomonadota</taxon>
        <taxon>Alphaproteobacteria</taxon>
        <taxon>Rhodospirillales</taxon>
        <taxon>Azospirillaceae</taxon>
        <taxon>Nitrospirillum</taxon>
        <taxon>Nitrospirillum viridazoti</taxon>
    </lineage>
</organism>
<gene>
    <name evidence="1" type="ORF">Y958_25865</name>
</gene>
<dbReference type="AlphaFoldDB" id="A0A248K1N2"/>
<dbReference type="RefSeq" id="WP_050898365.1">
    <property type="nucleotide sequence ID" value="NZ_CP022112.1"/>
</dbReference>
<name>A0A248K1N2_9PROT</name>
<keyword evidence="2" id="KW-1185">Reference proteome</keyword>